<dbReference type="InterPro" id="IPR001683">
    <property type="entry name" value="PX_dom"/>
</dbReference>
<dbReference type="CDD" id="cd15858">
    <property type="entry name" value="SNARE_VAM7"/>
    <property type="match status" value="1"/>
</dbReference>
<dbReference type="FunFam" id="1.20.5.110:FF:000058">
    <property type="entry name" value="VAM7p Vacuolar SNARE protein"/>
    <property type="match status" value="1"/>
</dbReference>
<dbReference type="CDD" id="cd06897">
    <property type="entry name" value="PX_SNARE"/>
    <property type="match status" value="1"/>
</dbReference>
<evidence type="ECO:0000256" key="4">
    <source>
        <dbReference type="ARBA" id="ARBA00054927"/>
    </source>
</evidence>
<dbReference type="GO" id="GO:0035091">
    <property type="term" value="F:phosphatidylinositol binding"/>
    <property type="evidence" value="ECO:0007669"/>
    <property type="project" value="InterPro"/>
</dbReference>
<comment type="subcellular location">
    <subcellularLocation>
        <location evidence="1">Vacuole</location>
    </subcellularLocation>
</comment>
<dbReference type="PANTHER" id="PTHR22775:SF3">
    <property type="entry name" value="SORTING NEXIN-13"/>
    <property type="match status" value="1"/>
</dbReference>
<dbReference type="GO" id="GO:0007034">
    <property type="term" value="P:vacuolar transport"/>
    <property type="evidence" value="ECO:0007669"/>
    <property type="project" value="UniProtKB-ARBA"/>
</dbReference>
<dbReference type="PANTHER" id="PTHR22775">
    <property type="entry name" value="SORTING NEXIN"/>
    <property type="match status" value="1"/>
</dbReference>
<evidence type="ECO:0000259" key="6">
    <source>
        <dbReference type="PROSITE" id="PS50195"/>
    </source>
</evidence>
<dbReference type="InterPro" id="IPR000727">
    <property type="entry name" value="T_SNARE_dom"/>
</dbReference>
<dbReference type="Pfam" id="PF00787">
    <property type="entry name" value="PX"/>
    <property type="match status" value="1"/>
</dbReference>
<dbReference type="GO" id="GO:0016192">
    <property type="term" value="P:vesicle-mediated transport"/>
    <property type="evidence" value="ECO:0007669"/>
    <property type="project" value="UniProtKB-ARBA"/>
</dbReference>
<dbReference type="GO" id="GO:0000329">
    <property type="term" value="C:fungal-type vacuole membrane"/>
    <property type="evidence" value="ECO:0007669"/>
    <property type="project" value="UniProtKB-ARBA"/>
</dbReference>
<evidence type="ECO:0000256" key="2">
    <source>
        <dbReference type="ARBA" id="ARBA00022554"/>
    </source>
</evidence>
<dbReference type="Proteomes" id="UP000292957">
    <property type="component" value="Unassembled WGS sequence"/>
</dbReference>
<dbReference type="InterPro" id="IPR036871">
    <property type="entry name" value="PX_dom_sf"/>
</dbReference>
<protein>
    <submittedName>
        <fullName evidence="7">Phox-like protein</fullName>
    </submittedName>
</protein>
<dbReference type="AlphaFoldDB" id="A0A4V2K242"/>
<feature type="domain" description="PX" evidence="6">
    <location>
        <begin position="2"/>
        <end position="120"/>
    </location>
</feature>
<keyword evidence="3" id="KW-0175">Coiled coil</keyword>
<sequence length="369" mass="40374">MAAIQAIHVRGWEDRPEPKPHTVYRIEIQASVRSWQMWRRYSEFADLHVELTKSCGAPPPAPLPPKHPFSFLRGSKTSPALLEERRAALEQYLRAILAAKDDVWRESFAFRDFLGVPVGKQDVLGGGSSAGGTGFTASSWLDEHQDVQARVRDVRADINRRDALGDANDVAGSRQANLQAKKKLAGVLTRVSALEDGLRALGLAGMSEGELQRRTDMVARLRDDCEKLAKIVTAARTTSRGMGSAAERNPALETDREALLGPSGGGSGMPGGFNRPVARVFGQKAQPVETEETRPLDDQGLLQLHQTKIDQQDAQLAQLSTILQRQKGIGLAIHQEINEQNEMLDGLTSDVDHVGAKLTKAKREMNKLG</sequence>
<name>A0A4V2K242_9APHY</name>
<feature type="domain" description="T-SNARE coiled-coil homology" evidence="5">
    <location>
        <begin position="306"/>
        <end position="368"/>
    </location>
</feature>
<dbReference type="GO" id="GO:0097576">
    <property type="term" value="P:vacuole fusion"/>
    <property type="evidence" value="ECO:0007669"/>
    <property type="project" value="UniProtKB-ARBA"/>
</dbReference>
<dbReference type="Gene3D" id="3.30.1520.10">
    <property type="entry name" value="Phox-like domain"/>
    <property type="match status" value="1"/>
</dbReference>
<evidence type="ECO:0000313" key="7">
    <source>
        <dbReference type="EMBL" id="TBU35183.1"/>
    </source>
</evidence>
<organism evidence="7">
    <name type="scientific">Dichomitus squalens</name>
    <dbReference type="NCBI Taxonomy" id="114155"/>
    <lineage>
        <taxon>Eukaryota</taxon>
        <taxon>Fungi</taxon>
        <taxon>Dikarya</taxon>
        <taxon>Basidiomycota</taxon>
        <taxon>Agaricomycotina</taxon>
        <taxon>Agaricomycetes</taxon>
        <taxon>Polyporales</taxon>
        <taxon>Polyporaceae</taxon>
        <taxon>Dichomitus</taxon>
    </lineage>
</organism>
<dbReference type="PROSITE" id="PS50192">
    <property type="entry name" value="T_SNARE"/>
    <property type="match status" value="1"/>
</dbReference>
<dbReference type="SMART" id="SM00312">
    <property type="entry name" value="PX"/>
    <property type="match status" value="1"/>
</dbReference>
<keyword evidence="2" id="KW-0926">Vacuole</keyword>
<dbReference type="PROSITE" id="PS50195">
    <property type="entry name" value="PX"/>
    <property type="match status" value="1"/>
</dbReference>
<dbReference type="SUPFAM" id="SSF58038">
    <property type="entry name" value="SNARE fusion complex"/>
    <property type="match status" value="1"/>
</dbReference>
<dbReference type="Gene3D" id="1.20.5.110">
    <property type="match status" value="1"/>
</dbReference>
<comment type="function">
    <text evidence="4">Essential for proper morphogenesis of the vacuole. May exist as structural reinforcement on the surface of the vacuolar membrane and be required for maintenance against rupture by osmotic pressure.</text>
</comment>
<evidence type="ECO:0000256" key="1">
    <source>
        <dbReference type="ARBA" id="ARBA00004116"/>
    </source>
</evidence>
<evidence type="ECO:0000259" key="5">
    <source>
        <dbReference type="PROSITE" id="PS50192"/>
    </source>
</evidence>
<accession>A0A4V2K242</accession>
<dbReference type="SMART" id="SM00397">
    <property type="entry name" value="t_SNARE"/>
    <property type="match status" value="1"/>
</dbReference>
<dbReference type="SUPFAM" id="SSF64268">
    <property type="entry name" value="PX domain"/>
    <property type="match status" value="1"/>
</dbReference>
<reference evidence="7" key="1">
    <citation type="submission" date="2019-01" db="EMBL/GenBank/DDBJ databases">
        <title>Draft genome sequences of three monokaryotic isolates of the white-rot basidiomycete fungus Dichomitus squalens.</title>
        <authorList>
            <consortium name="DOE Joint Genome Institute"/>
            <person name="Lopez S.C."/>
            <person name="Andreopoulos B."/>
            <person name="Pangilinan J."/>
            <person name="Lipzen A."/>
            <person name="Riley R."/>
            <person name="Ahrendt S."/>
            <person name="Ng V."/>
            <person name="Barry K."/>
            <person name="Daum C."/>
            <person name="Grigoriev I.V."/>
            <person name="Hilden K.S."/>
            <person name="Makela M.R."/>
            <person name="de Vries R.P."/>
        </authorList>
    </citation>
    <scope>NUCLEOTIDE SEQUENCE [LARGE SCALE GENOMIC DNA]</scope>
    <source>
        <strain evidence="7">OM18370.1</strain>
    </source>
</reference>
<gene>
    <name evidence="7" type="ORF">BD311DRAFT_681713</name>
</gene>
<dbReference type="EMBL" id="ML143387">
    <property type="protein sequence ID" value="TBU35183.1"/>
    <property type="molecule type" value="Genomic_DNA"/>
</dbReference>
<evidence type="ECO:0000256" key="3">
    <source>
        <dbReference type="ARBA" id="ARBA00023054"/>
    </source>
</evidence>
<proteinExistence type="predicted"/>
<dbReference type="OrthoDB" id="428895at2759"/>